<keyword evidence="1" id="KW-1133">Transmembrane helix</keyword>
<comment type="caution">
    <text evidence="2">The sequence shown here is derived from an EMBL/GenBank/DDBJ whole genome shotgun (WGS) entry which is preliminary data.</text>
</comment>
<dbReference type="PROSITE" id="PS51257">
    <property type="entry name" value="PROKAR_LIPOPROTEIN"/>
    <property type="match status" value="1"/>
</dbReference>
<keyword evidence="2" id="KW-0282">Flagellum</keyword>
<keyword evidence="3" id="KW-1185">Reference proteome</keyword>
<keyword evidence="1" id="KW-0472">Membrane</keyword>
<feature type="transmembrane region" description="Helical" evidence="1">
    <location>
        <begin position="32"/>
        <end position="56"/>
    </location>
</feature>
<organism evidence="2 3">
    <name type="scientific">Hwanghaeella grinnelliae</name>
    <dbReference type="NCBI Taxonomy" id="2500179"/>
    <lineage>
        <taxon>Bacteria</taxon>
        <taxon>Pseudomonadati</taxon>
        <taxon>Pseudomonadota</taxon>
        <taxon>Alphaproteobacteria</taxon>
        <taxon>Rhodospirillales</taxon>
        <taxon>Rhodospirillaceae</taxon>
        <taxon>Hwanghaeella</taxon>
    </lineage>
</organism>
<keyword evidence="2" id="KW-0966">Cell projection</keyword>
<dbReference type="OrthoDB" id="9794540at2"/>
<feature type="transmembrane region" description="Helical" evidence="1">
    <location>
        <begin position="133"/>
        <end position="151"/>
    </location>
</feature>
<keyword evidence="2" id="KW-0969">Cilium</keyword>
<dbReference type="EMBL" id="SADE01000004">
    <property type="protein sequence ID" value="RVU33749.1"/>
    <property type="molecule type" value="Genomic_DNA"/>
</dbReference>
<proteinExistence type="predicted"/>
<feature type="transmembrane region" description="Helical" evidence="1">
    <location>
        <begin position="7"/>
        <end position="26"/>
    </location>
</feature>
<dbReference type="Proteomes" id="UP000287447">
    <property type="component" value="Unassembled WGS sequence"/>
</dbReference>
<evidence type="ECO:0000313" key="3">
    <source>
        <dbReference type="Proteomes" id="UP000287447"/>
    </source>
</evidence>
<name>A0A3S2W6L5_9PROT</name>
<feature type="transmembrane region" description="Helical" evidence="1">
    <location>
        <begin position="192"/>
        <end position="211"/>
    </location>
</feature>
<sequence length="382" mass="40855">MTRPIGFLVRMILFLVLVAAGCLLIYEALIGAFLANVFLNGTIVLALVIGIGIDFWTVGRLNREINWIENFRRGAHGAQTSIAAPKLLAPAAMMLSERSDRSMTRLSLSTMAMQTLLDGIAVRLDEAREISRYMVGLLVFLGLLGTFWGLLQTVQSVSNVIAGIDVGGSNVGLAFEELKAGLEAPLSGMGTAFSSSLFGLAGSLVLGFLGLQAGQAQNRFYNDLEEWLSSLTRLSGGGGTAIGDGDQSVPAYIQALLEQTADSLESLQRTIARAEESRASSHTDIAALSSSLETLSTSMRTEQDLMLKLAEGQQRLQNVMEALAKPAAGADQAMVKHLHNIESNLNRMIDQASAGRTETVQEIRSEIRLLARTIAAIAEGDA</sequence>
<accession>A0A3S2W6L5</accession>
<evidence type="ECO:0000256" key="1">
    <source>
        <dbReference type="SAM" id="Phobius"/>
    </source>
</evidence>
<evidence type="ECO:0000313" key="2">
    <source>
        <dbReference type="EMBL" id="RVU33749.1"/>
    </source>
</evidence>
<protein>
    <submittedName>
        <fullName evidence="2">Flagellar motor protein MotA</fullName>
    </submittedName>
</protein>
<gene>
    <name evidence="2" type="ORF">EOI86_21630</name>
</gene>
<keyword evidence="1" id="KW-0812">Transmembrane</keyword>
<dbReference type="RefSeq" id="WP_127767779.1">
    <property type="nucleotide sequence ID" value="NZ_SADE01000004.1"/>
</dbReference>
<dbReference type="AlphaFoldDB" id="A0A3S2W6L5"/>
<reference evidence="3" key="1">
    <citation type="submission" date="2019-01" db="EMBL/GenBank/DDBJ databases">
        <title>Gri0909 isolated from a small marine red alga.</title>
        <authorList>
            <person name="Kim J."/>
            <person name="Jeong S.E."/>
            <person name="Jeon C.O."/>
        </authorList>
    </citation>
    <scope>NUCLEOTIDE SEQUENCE [LARGE SCALE GENOMIC DNA]</scope>
    <source>
        <strain evidence="3">Gri0909</strain>
    </source>
</reference>